<protein>
    <submittedName>
        <fullName evidence="1">Uncharacterized protein</fullName>
    </submittedName>
</protein>
<accession>A0A1H9VJT0</accession>
<evidence type="ECO:0000313" key="1">
    <source>
        <dbReference type="EMBL" id="SES21453.1"/>
    </source>
</evidence>
<name>A0A1H9VJT0_9BACI</name>
<proteinExistence type="predicted"/>
<gene>
    <name evidence="1" type="ORF">SAMN05444126_1217</name>
</gene>
<organism evidence="1 2">
    <name type="scientific">Salisediminibacterium halotolerans</name>
    <dbReference type="NCBI Taxonomy" id="517425"/>
    <lineage>
        <taxon>Bacteria</taxon>
        <taxon>Bacillati</taxon>
        <taxon>Bacillota</taxon>
        <taxon>Bacilli</taxon>
        <taxon>Bacillales</taxon>
        <taxon>Bacillaceae</taxon>
        <taxon>Salisediminibacterium</taxon>
    </lineage>
</organism>
<comment type="caution">
    <text evidence="1">The sequence shown here is derived from an EMBL/GenBank/DDBJ whole genome shotgun (WGS) entry which is preliminary data.</text>
</comment>
<keyword evidence="2" id="KW-1185">Reference proteome</keyword>
<dbReference type="AlphaFoldDB" id="A0A1H9VJT0"/>
<dbReference type="EMBL" id="FOGV01000021">
    <property type="protein sequence ID" value="SES21453.1"/>
    <property type="molecule type" value="Genomic_DNA"/>
</dbReference>
<dbReference type="RefSeq" id="WP_093073816.1">
    <property type="nucleotide sequence ID" value="NZ_FOGV01000021.1"/>
</dbReference>
<sequence>MASHAARNEPRWAEPLQDEEVQASMAYLLRKLPEIEAAVESIDQFVQFGQQTFQDRTSMDHVEDQLSLSSIDQESIEALGQLIGKMPVLLKLAEQVEQAATFAESVMNDQESLAYIADVAEESTVMKKGKELWNKADQIQEIAEENKNEQISIFTVMKWIKDPSVQQGLRYTKAAFQVMNQK</sequence>
<dbReference type="OrthoDB" id="2357456at2"/>
<dbReference type="Proteomes" id="UP000199318">
    <property type="component" value="Unassembled WGS sequence"/>
</dbReference>
<reference evidence="2" key="1">
    <citation type="submission" date="2016-10" db="EMBL/GenBank/DDBJ databases">
        <authorList>
            <person name="de Groot N.N."/>
        </authorList>
    </citation>
    <scope>NUCLEOTIDE SEQUENCE [LARGE SCALE GENOMIC DNA]</scope>
    <source>
        <strain evidence="2">10nlg</strain>
    </source>
</reference>
<evidence type="ECO:0000313" key="2">
    <source>
        <dbReference type="Proteomes" id="UP000199318"/>
    </source>
</evidence>
<dbReference type="STRING" id="1464123.SAMN05444126_1217"/>